<evidence type="ECO:0000256" key="4">
    <source>
        <dbReference type="ARBA" id="ARBA00023136"/>
    </source>
</evidence>
<evidence type="ECO:0000256" key="2">
    <source>
        <dbReference type="ARBA" id="ARBA00022692"/>
    </source>
</evidence>
<dbReference type="InterPro" id="IPR010445">
    <property type="entry name" value="LapA_dom"/>
</dbReference>
<evidence type="ECO:0000256" key="1">
    <source>
        <dbReference type="ARBA" id="ARBA00022475"/>
    </source>
</evidence>
<dbReference type="GO" id="GO:0005886">
    <property type="term" value="C:plasma membrane"/>
    <property type="evidence" value="ECO:0007669"/>
    <property type="project" value="InterPro"/>
</dbReference>
<evidence type="ECO:0000256" key="5">
    <source>
        <dbReference type="SAM" id="Phobius"/>
    </source>
</evidence>
<dbReference type="AlphaFoldDB" id="A0A0N0MBH0"/>
<evidence type="ECO:0000313" key="8">
    <source>
        <dbReference type="Proteomes" id="UP000037822"/>
    </source>
</evidence>
<sequence length="112" mass="11848">MKSFFKALVLVPIALAVVLFSVANRAAVRVSFDPISRDAPVLAFDVPLFAIVLAALAVGVLIGGLASWLAQGKHRKAARRSRREAATLRSETQMLRAAVPDSALPALTNGRG</sequence>
<dbReference type="RefSeq" id="WP_054209124.1">
    <property type="nucleotide sequence ID" value="NZ_LGSZ01000035.1"/>
</dbReference>
<proteinExistence type="predicted"/>
<name>A0A0N0MBH0_9HYPH</name>
<keyword evidence="3 5" id="KW-1133">Transmembrane helix</keyword>
<protein>
    <submittedName>
        <fullName evidence="7">GMP synthase</fullName>
    </submittedName>
</protein>
<dbReference type="OrthoDB" id="7868067at2"/>
<dbReference type="EMBL" id="LGSZ01000035">
    <property type="protein sequence ID" value="KPH80910.1"/>
    <property type="molecule type" value="Genomic_DNA"/>
</dbReference>
<keyword evidence="8" id="KW-1185">Reference proteome</keyword>
<dbReference type="PATRIC" id="fig|1526658.3.peg.2845"/>
<evidence type="ECO:0000313" key="7">
    <source>
        <dbReference type="EMBL" id="KPH80910.1"/>
    </source>
</evidence>
<dbReference type="Proteomes" id="UP000037822">
    <property type="component" value="Unassembled WGS sequence"/>
</dbReference>
<comment type="caution">
    <text evidence="7">The sequence shown here is derived from an EMBL/GenBank/DDBJ whole genome shotgun (WGS) entry which is preliminary data.</text>
</comment>
<accession>A0A0N0MBH0</accession>
<gene>
    <name evidence="7" type="ORF">AE618_11085</name>
</gene>
<evidence type="ECO:0000259" key="6">
    <source>
        <dbReference type="Pfam" id="PF06305"/>
    </source>
</evidence>
<keyword evidence="4 5" id="KW-0472">Membrane</keyword>
<keyword evidence="2 5" id="KW-0812">Transmembrane</keyword>
<feature type="domain" description="Lipopolysaccharide assembly protein A" evidence="6">
    <location>
        <begin position="43"/>
        <end position="91"/>
    </location>
</feature>
<feature type="transmembrane region" description="Helical" evidence="5">
    <location>
        <begin position="49"/>
        <end position="70"/>
    </location>
</feature>
<evidence type="ECO:0000256" key="3">
    <source>
        <dbReference type="ARBA" id="ARBA00022989"/>
    </source>
</evidence>
<organism evidence="7 8">
    <name type="scientific">Bosea vaviloviae</name>
    <dbReference type="NCBI Taxonomy" id="1526658"/>
    <lineage>
        <taxon>Bacteria</taxon>
        <taxon>Pseudomonadati</taxon>
        <taxon>Pseudomonadota</taxon>
        <taxon>Alphaproteobacteria</taxon>
        <taxon>Hyphomicrobiales</taxon>
        <taxon>Boseaceae</taxon>
        <taxon>Bosea</taxon>
    </lineage>
</organism>
<keyword evidence="1" id="KW-1003">Cell membrane</keyword>
<reference evidence="7 8" key="1">
    <citation type="submission" date="2015-07" db="EMBL/GenBank/DDBJ databases">
        <title>Whole genome sequencing of Bosea vaviloviae isolated from cave pool.</title>
        <authorList>
            <person name="Tan N.E.H."/>
            <person name="Lee Y.P."/>
            <person name="Gan H.M."/>
            <person name="Barton H."/>
            <person name="Savka M.A."/>
        </authorList>
    </citation>
    <scope>NUCLEOTIDE SEQUENCE [LARGE SCALE GENOMIC DNA]</scope>
    <source>
        <strain evidence="7 8">SD260</strain>
    </source>
</reference>
<dbReference type="Pfam" id="PF06305">
    <property type="entry name" value="LapA_dom"/>
    <property type="match status" value="1"/>
</dbReference>